<evidence type="ECO:0000256" key="6">
    <source>
        <dbReference type="PROSITE-ProRule" id="PRU00221"/>
    </source>
</evidence>
<organism evidence="7 8">
    <name type="scientific">Scheffersomyces spartinae</name>
    <dbReference type="NCBI Taxonomy" id="45513"/>
    <lineage>
        <taxon>Eukaryota</taxon>
        <taxon>Fungi</taxon>
        <taxon>Dikarya</taxon>
        <taxon>Ascomycota</taxon>
        <taxon>Saccharomycotina</taxon>
        <taxon>Pichiomycetes</taxon>
        <taxon>Debaryomycetaceae</taxon>
        <taxon>Scheffersomyces</taxon>
    </lineage>
</organism>
<dbReference type="SUPFAM" id="SSF50978">
    <property type="entry name" value="WD40 repeat-like"/>
    <property type="match status" value="1"/>
</dbReference>
<reference evidence="7" key="1">
    <citation type="submission" date="2021-03" db="EMBL/GenBank/DDBJ databases">
        <authorList>
            <person name="Palmer J.M."/>
        </authorList>
    </citation>
    <scope>NUCLEOTIDE SEQUENCE</scope>
    <source>
        <strain evidence="7">ARV_011</strain>
    </source>
</reference>
<comment type="subcellular location">
    <subcellularLocation>
        <location evidence="1">Nucleus</location>
    </subcellularLocation>
</comment>
<protein>
    <submittedName>
        <fullName evidence="7">Member of Set1p complex, histone methyl transferase</fullName>
    </submittedName>
</protein>
<dbReference type="EMBL" id="JAHMUF010000004">
    <property type="protein sequence ID" value="KAG7195314.1"/>
    <property type="molecule type" value="Genomic_DNA"/>
</dbReference>
<dbReference type="InterPro" id="IPR036322">
    <property type="entry name" value="WD40_repeat_dom_sf"/>
</dbReference>
<dbReference type="OrthoDB" id="27537at2759"/>
<keyword evidence="5" id="KW-0539">Nucleus</keyword>
<dbReference type="InterPro" id="IPR037867">
    <property type="entry name" value="Swd2/WDR82"/>
</dbReference>
<dbReference type="SMART" id="SM00320">
    <property type="entry name" value="WD40"/>
    <property type="match status" value="3"/>
</dbReference>
<keyword evidence="8" id="KW-1185">Reference proteome</keyword>
<dbReference type="AlphaFoldDB" id="A0A9P8AJX2"/>
<dbReference type="GO" id="GO:0003682">
    <property type="term" value="F:chromatin binding"/>
    <property type="evidence" value="ECO:0007669"/>
    <property type="project" value="TreeGrafter"/>
</dbReference>
<dbReference type="Pfam" id="PF00400">
    <property type="entry name" value="WD40"/>
    <property type="match status" value="2"/>
</dbReference>
<evidence type="ECO:0000256" key="1">
    <source>
        <dbReference type="ARBA" id="ARBA00004123"/>
    </source>
</evidence>
<dbReference type="PROSITE" id="PS50294">
    <property type="entry name" value="WD_REPEATS_REGION"/>
    <property type="match status" value="1"/>
</dbReference>
<comment type="similarity">
    <text evidence="2">Belongs to the WD repeat SWD2 family.</text>
</comment>
<evidence type="ECO:0000256" key="2">
    <source>
        <dbReference type="ARBA" id="ARBA00005616"/>
    </source>
</evidence>
<keyword evidence="7" id="KW-0808">Transferase</keyword>
<dbReference type="PANTHER" id="PTHR19861">
    <property type="entry name" value="WD40 REPEAT PROTEIN SWD2"/>
    <property type="match status" value="1"/>
</dbReference>
<dbReference type="Proteomes" id="UP000790833">
    <property type="component" value="Unassembled WGS sequence"/>
</dbReference>
<proteinExistence type="inferred from homology"/>
<dbReference type="GO" id="GO:0016740">
    <property type="term" value="F:transferase activity"/>
    <property type="evidence" value="ECO:0007669"/>
    <property type="project" value="UniProtKB-KW"/>
</dbReference>
<feature type="repeat" description="WD" evidence="6">
    <location>
        <begin position="115"/>
        <end position="156"/>
    </location>
</feature>
<evidence type="ECO:0000256" key="4">
    <source>
        <dbReference type="ARBA" id="ARBA00022737"/>
    </source>
</evidence>
<dbReference type="GO" id="GO:0016070">
    <property type="term" value="P:RNA metabolic process"/>
    <property type="evidence" value="ECO:0007669"/>
    <property type="project" value="UniProtKB-ARBA"/>
</dbReference>
<gene>
    <name evidence="7" type="primary">SWD2</name>
    <name evidence="7" type="ORF">KQ657_003842</name>
</gene>
<dbReference type="InterPro" id="IPR015943">
    <property type="entry name" value="WD40/YVTN_repeat-like_dom_sf"/>
</dbReference>
<name>A0A9P8AJX2_9ASCO</name>
<dbReference type="Gene3D" id="2.130.10.10">
    <property type="entry name" value="YVTN repeat-like/Quinoprotein amine dehydrogenase"/>
    <property type="match status" value="2"/>
</dbReference>
<dbReference type="PROSITE" id="PS50082">
    <property type="entry name" value="WD_REPEATS_2"/>
    <property type="match status" value="1"/>
</dbReference>
<keyword evidence="4" id="KW-0677">Repeat</keyword>
<evidence type="ECO:0000256" key="5">
    <source>
        <dbReference type="ARBA" id="ARBA00023242"/>
    </source>
</evidence>
<dbReference type="InterPro" id="IPR001680">
    <property type="entry name" value="WD40_rpt"/>
</dbReference>
<keyword evidence="3 6" id="KW-0853">WD repeat</keyword>
<dbReference type="GO" id="GO:0048188">
    <property type="term" value="C:Set1C/COMPASS complex"/>
    <property type="evidence" value="ECO:0007669"/>
    <property type="project" value="TreeGrafter"/>
</dbReference>
<evidence type="ECO:0000256" key="3">
    <source>
        <dbReference type="ARBA" id="ARBA00022574"/>
    </source>
</evidence>
<evidence type="ECO:0000313" key="7">
    <source>
        <dbReference type="EMBL" id="KAG7195314.1"/>
    </source>
</evidence>
<evidence type="ECO:0000313" key="8">
    <source>
        <dbReference type="Proteomes" id="UP000790833"/>
    </source>
</evidence>
<dbReference type="GeneID" id="66117216"/>
<dbReference type="PANTHER" id="PTHR19861:SF0">
    <property type="entry name" value="WD REPEAT-CONTAINING PROTEIN 82"/>
    <property type="match status" value="1"/>
</dbReference>
<sequence>MSTTLLISERMVSPLRAVKNFNYHKGASITSVDFDDLGQYLISCGIDKSIQVYDIHKGKHFKDVQSQKYGAHLARFIHKGLNCLYASTPGESSAETDSDAIRYLQLADNQYVRYFRGHAAQVLDIQVNPVADTFVSASLDCTVKMWDLRVANATGNINTKVPSIIAYDPHGVVMALGRQSILGKLQSTENHTNNKGRIDFFDLQNYDKGPFLLVELETLPNAIWNKLEFSNNGKLLLLGTDGPEHYVLDAFLGVLLTTILLTLPNEFKPGDRWMRFNYHCSGSVCFTPDGRYIIVGSPLKNILIYDTNNMNTNPSTVNNRHKLLPIKNYRTENGVPKIVAFNPKLFTLAVADNTVTLWQSEAQ</sequence>
<dbReference type="RefSeq" id="XP_043050861.1">
    <property type="nucleotide sequence ID" value="XM_043194537.1"/>
</dbReference>
<comment type="caution">
    <text evidence="7">The sequence shown here is derived from an EMBL/GenBank/DDBJ whole genome shotgun (WGS) entry which is preliminary data.</text>
</comment>
<accession>A0A9P8AJX2</accession>